<dbReference type="GO" id="GO:0071713">
    <property type="term" value="F:para-aminobenzoyl-glutamate hydrolase activity"/>
    <property type="evidence" value="ECO:0007669"/>
    <property type="project" value="TreeGrafter"/>
</dbReference>
<reference evidence="4 5" key="1">
    <citation type="journal article" date="2019" name="Nat. Med.">
        <title>A library of human gut bacterial isolates paired with longitudinal multiomics data enables mechanistic microbiome research.</title>
        <authorList>
            <person name="Poyet M."/>
            <person name="Groussin M."/>
            <person name="Gibbons S.M."/>
            <person name="Avila-Pacheco J."/>
            <person name="Jiang X."/>
            <person name="Kearney S.M."/>
            <person name="Perrotta A.R."/>
            <person name="Berdy B."/>
            <person name="Zhao S."/>
            <person name="Lieberman T.D."/>
            <person name="Swanson P.K."/>
            <person name="Smith M."/>
            <person name="Roesemann S."/>
            <person name="Alexander J.E."/>
            <person name="Rich S.A."/>
            <person name="Livny J."/>
            <person name="Vlamakis H."/>
            <person name="Clish C."/>
            <person name="Bullock K."/>
            <person name="Deik A."/>
            <person name="Scott J."/>
            <person name="Pierce K.A."/>
            <person name="Xavier R.J."/>
            <person name="Alm E.J."/>
        </authorList>
    </citation>
    <scope>NUCLEOTIDE SEQUENCE [LARGE SCALE GENOMIC DNA]</scope>
    <source>
        <strain evidence="4 5">BIOML-A2</strain>
    </source>
</reference>
<protein>
    <submittedName>
        <fullName evidence="4">Amidohydrolase</fullName>
    </submittedName>
</protein>
<evidence type="ECO:0000256" key="2">
    <source>
        <dbReference type="PIRSR" id="PIRSR005962-1"/>
    </source>
</evidence>
<organism evidence="4 5">
    <name type="scientific">Parasutterella excrementihominis</name>
    <dbReference type="NCBI Taxonomy" id="487175"/>
    <lineage>
        <taxon>Bacteria</taxon>
        <taxon>Pseudomonadati</taxon>
        <taxon>Pseudomonadota</taxon>
        <taxon>Betaproteobacteria</taxon>
        <taxon>Burkholderiales</taxon>
        <taxon>Sutterellaceae</taxon>
        <taxon>Parasutterella</taxon>
    </lineage>
</organism>
<feature type="domain" description="Peptidase M20 dimerisation" evidence="3">
    <location>
        <begin position="222"/>
        <end position="312"/>
    </location>
</feature>
<dbReference type="PANTHER" id="PTHR30575">
    <property type="entry name" value="PEPTIDASE M20"/>
    <property type="match status" value="1"/>
</dbReference>
<feature type="binding site" evidence="2">
    <location>
        <position position="140"/>
    </location>
    <ligand>
        <name>Mn(2+)</name>
        <dbReference type="ChEBI" id="CHEBI:29035"/>
        <label>2</label>
    </ligand>
</feature>
<name>A0A6I3RXF1_9BURK</name>
<comment type="cofactor">
    <cofactor evidence="2">
        <name>Mn(2+)</name>
        <dbReference type="ChEBI" id="CHEBI:29035"/>
    </cofactor>
    <text evidence="2">The Mn(2+) ion enhances activity.</text>
</comment>
<dbReference type="InterPro" id="IPR036264">
    <property type="entry name" value="Bact_exopeptidase_dim_dom"/>
</dbReference>
<dbReference type="PANTHER" id="PTHR30575:SF3">
    <property type="entry name" value="PEPTIDASE M20 DIMERISATION DOMAIN-CONTAINING PROTEIN"/>
    <property type="match status" value="1"/>
</dbReference>
<feature type="binding site" evidence="2">
    <location>
        <position position="142"/>
    </location>
    <ligand>
        <name>Mn(2+)</name>
        <dbReference type="ChEBI" id="CHEBI:29035"/>
        <label>2</label>
    </ligand>
</feature>
<proteinExistence type="predicted"/>
<dbReference type="PIRSF" id="PIRSF005962">
    <property type="entry name" value="Pept_M20D_amidohydro"/>
    <property type="match status" value="1"/>
</dbReference>
<sequence length="429" mass="46750">MDQKYIEEMVCSRRKLHKIPEEGWTEFQTTYFVVEFLRGLGLPVFVGKANLNLDEVLGRDVELVQDSIERALKAGVPQSFIEETEGFTGAVAVLDTGRPGPTTAFRSDMDCVIVRETKDADHLPNKLGFASEHPGLMHACGHDGHTAVGLELARWLVEHKDQLCGKFKLIFQPAEEGVRGARAMCEAGIVDDVDYFLSGHVGGVIGLGEVAVMDGGFLASSKFDIAIEGRPAHAGNAPQQGNNALMAACAASMMLQGIPRHADGVTRVSVGTLHAGEGRNVIPAHAKLQMEVRGETKEVNEFMKEYVYDIFAGVDKAYRVKSKVELAGESTTLMQCPAIYDKVEEVMKKIPGIKVLPRIHTPSGSEDCALFIRRVIERGGQAGFILYGCNHHGHHRPNFEIQDEQSLPIALSIYTGFAELVNGIGGKVK</sequence>
<gene>
    <name evidence="4" type="ORF">GMD42_01070</name>
</gene>
<keyword evidence="2" id="KW-0464">Manganese</keyword>
<dbReference type="AlphaFoldDB" id="A0A6I3RXF1"/>
<feature type="binding site" evidence="2">
    <location>
        <position position="395"/>
    </location>
    <ligand>
        <name>Mn(2+)</name>
        <dbReference type="ChEBI" id="CHEBI:29035"/>
        <label>2</label>
    </ligand>
</feature>
<comment type="caution">
    <text evidence="4">The sequence shown here is derived from an EMBL/GenBank/DDBJ whole genome shotgun (WGS) entry which is preliminary data.</text>
</comment>
<dbReference type="NCBIfam" id="TIGR01891">
    <property type="entry name" value="amidohydrolases"/>
    <property type="match status" value="1"/>
</dbReference>
<evidence type="ECO:0000256" key="1">
    <source>
        <dbReference type="ARBA" id="ARBA00022801"/>
    </source>
</evidence>
<keyword evidence="1 4" id="KW-0378">Hydrolase</keyword>
<dbReference type="EMBL" id="WNCL01000002">
    <property type="protein sequence ID" value="MTU42233.1"/>
    <property type="molecule type" value="Genomic_DNA"/>
</dbReference>
<evidence type="ECO:0000259" key="3">
    <source>
        <dbReference type="Pfam" id="PF07687"/>
    </source>
</evidence>
<dbReference type="GO" id="GO:0046657">
    <property type="term" value="P:folic acid catabolic process"/>
    <property type="evidence" value="ECO:0007669"/>
    <property type="project" value="TreeGrafter"/>
</dbReference>
<dbReference type="GO" id="GO:0046872">
    <property type="term" value="F:metal ion binding"/>
    <property type="evidence" value="ECO:0007669"/>
    <property type="project" value="UniProtKB-KW"/>
</dbReference>
<dbReference type="Proteomes" id="UP000462362">
    <property type="component" value="Unassembled WGS sequence"/>
</dbReference>
<dbReference type="InterPro" id="IPR052030">
    <property type="entry name" value="Peptidase_M20/M20A_hydrolases"/>
</dbReference>
<dbReference type="GO" id="GO:0016805">
    <property type="term" value="F:dipeptidase activity"/>
    <property type="evidence" value="ECO:0007669"/>
    <property type="project" value="TreeGrafter"/>
</dbReference>
<accession>A0A6I3RXF1</accession>
<feature type="binding site" evidence="2">
    <location>
        <position position="176"/>
    </location>
    <ligand>
        <name>Mn(2+)</name>
        <dbReference type="ChEBI" id="CHEBI:29035"/>
        <label>2</label>
    </ligand>
</feature>
<keyword evidence="2" id="KW-0479">Metal-binding</keyword>
<evidence type="ECO:0000313" key="5">
    <source>
        <dbReference type="Proteomes" id="UP000462362"/>
    </source>
</evidence>
<feature type="binding site" evidence="2">
    <location>
        <position position="200"/>
    </location>
    <ligand>
        <name>Mn(2+)</name>
        <dbReference type="ChEBI" id="CHEBI:29035"/>
        <label>2</label>
    </ligand>
</feature>
<dbReference type="RefSeq" id="WP_021868365.1">
    <property type="nucleotide sequence ID" value="NZ_CAMLVM010000005.1"/>
</dbReference>
<dbReference type="InterPro" id="IPR002933">
    <property type="entry name" value="Peptidase_M20"/>
</dbReference>
<dbReference type="SUPFAM" id="SSF53187">
    <property type="entry name" value="Zn-dependent exopeptidases"/>
    <property type="match status" value="1"/>
</dbReference>
<evidence type="ECO:0000313" key="4">
    <source>
        <dbReference type="EMBL" id="MTU42233.1"/>
    </source>
</evidence>
<dbReference type="InterPro" id="IPR017439">
    <property type="entry name" value="Amidohydrolase"/>
</dbReference>
<dbReference type="GO" id="GO:0005737">
    <property type="term" value="C:cytoplasm"/>
    <property type="evidence" value="ECO:0007669"/>
    <property type="project" value="TreeGrafter"/>
</dbReference>
<dbReference type="Pfam" id="PF07687">
    <property type="entry name" value="M20_dimer"/>
    <property type="match status" value="1"/>
</dbReference>
<dbReference type="SUPFAM" id="SSF55031">
    <property type="entry name" value="Bacterial exopeptidase dimerisation domain"/>
    <property type="match status" value="1"/>
</dbReference>
<dbReference type="InterPro" id="IPR011650">
    <property type="entry name" value="Peptidase_M20_dimer"/>
</dbReference>
<dbReference type="Pfam" id="PF01546">
    <property type="entry name" value="Peptidase_M20"/>
    <property type="match status" value="1"/>
</dbReference>
<dbReference type="Gene3D" id="3.40.630.10">
    <property type="entry name" value="Zn peptidases"/>
    <property type="match status" value="2"/>
</dbReference>